<dbReference type="KEGG" id="vg:80142627"/>
<protein>
    <submittedName>
        <fullName evidence="2">Uncharacterized protein</fullName>
    </submittedName>
</protein>
<feature type="compositionally biased region" description="Basic residues" evidence="1">
    <location>
        <begin position="11"/>
        <end position="22"/>
    </location>
</feature>
<sequence length="111" mass="12257">MAGTGQPRPRVEHHTHRVRSSSRGRVQTTPPEPPNPETPMPYTATTVEIFQTPEGKQWRLAGTDSYGDRLFVPSHLDPAKVSRLVWASEDFLRAELGDLTPVTTPLGQDAA</sequence>
<keyword evidence="3" id="KW-1185">Reference proteome</keyword>
<proteinExistence type="predicted"/>
<evidence type="ECO:0000256" key="1">
    <source>
        <dbReference type="SAM" id="MobiDB-lite"/>
    </source>
</evidence>
<name>D0UWB6_9CAUD</name>
<accession>D0UWB6</accession>
<dbReference type="EMBL" id="GQ919031">
    <property type="protein sequence ID" value="ACX71088.1"/>
    <property type="molecule type" value="Genomic_DNA"/>
</dbReference>
<organism evidence="2 3">
    <name type="scientific">Streptomyces phage ZL12</name>
    <dbReference type="NCBI Taxonomy" id="2570911"/>
    <lineage>
        <taxon>Viruses</taxon>
        <taxon>Duplodnaviria</taxon>
        <taxon>Heunggongvirae</taxon>
        <taxon>Uroviricota</taxon>
        <taxon>Caudoviricetes</taxon>
        <taxon>Fuzanglongvirus</taxon>
        <taxon>Fuzanglongvirus ZL12</taxon>
    </lineage>
</organism>
<reference evidence="2 3" key="1">
    <citation type="journal article" date="2010" name="J. Bacteriol.">
        <title>Characterization of the replication, transfer, and plasmid/lytic phage cycle of the Streptomyces plasmid-phage pZL12.</title>
        <authorList>
            <person name="Zhong L."/>
            <person name="Cheng Q."/>
            <person name="Tian X."/>
            <person name="Zhao L."/>
            <person name="Qin Z."/>
        </authorList>
    </citation>
    <scope>NUCLEOTIDE SEQUENCE [LARGE SCALE GENOMIC DNA]</scope>
</reference>
<evidence type="ECO:0000313" key="2">
    <source>
        <dbReference type="EMBL" id="ACX71088.1"/>
    </source>
</evidence>
<feature type="region of interest" description="Disordered" evidence="1">
    <location>
        <begin position="1"/>
        <end position="42"/>
    </location>
</feature>
<feature type="compositionally biased region" description="Pro residues" evidence="1">
    <location>
        <begin position="30"/>
        <end position="39"/>
    </location>
</feature>
<dbReference type="Proteomes" id="UP000298310">
    <property type="component" value="Segment"/>
</dbReference>
<evidence type="ECO:0000313" key="3">
    <source>
        <dbReference type="Proteomes" id="UP000298310"/>
    </source>
</evidence>
<gene>
    <name evidence="2" type="ORF">pZL12.11c</name>
</gene>